<evidence type="ECO:0008006" key="5">
    <source>
        <dbReference type="Google" id="ProtNLM"/>
    </source>
</evidence>
<sequence>MTKASGPQAGPYQLLKRLGDGELGGVFLAADSAGRHAIVAQLIKGAAEADQQRFAEAVRALALGEADGAGVLGAEPKAKRPWVATALGNPTGAETLFAAFDPTLKIRRPVPRSAADLVPPDPFAGIPATGDTARSRALMPIVVTVAIVLTLCLGLGTAAAVLAGRSTTAKPNASNWTPMDHPMPVTTPSTQPTTPTPSAPSVSPAPEPPTRGSWPAAWKKFSGTDKTRVIDLQGLPLSFRVPESWGCLVLSSSATSTVVSCIDDEYPNSQGPRVRLTFRSCPNSCSATQQRQQRADIETFGQRWITADAQSTYAEAKNVTTTIGSGRYVLVISRFFHSRSGAALDRQLIVTGSSGSDRVGQVQQVVNEIRG</sequence>
<evidence type="ECO:0000313" key="4">
    <source>
        <dbReference type="Proteomes" id="UP001500618"/>
    </source>
</evidence>
<keyword evidence="2" id="KW-0812">Transmembrane</keyword>
<accession>A0ABN2GFU0</accession>
<feature type="compositionally biased region" description="Low complexity" evidence="1">
    <location>
        <begin position="182"/>
        <end position="193"/>
    </location>
</feature>
<organism evidence="3 4">
    <name type="scientific">Fodinicola feengrottensis</name>
    <dbReference type="NCBI Taxonomy" id="435914"/>
    <lineage>
        <taxon>Bacteria</taxon>
        <taxon>Bacillati</taxon>
        <taxon>Actinomycetota</taxon>
        <taxon>Actinomycetes</taxon>
        <taxon>Mycobacteriales</taxon>
        <taxon>Fodinicola</taxon>
    </lineage>
</organism>
<feature type="compositionally biased region" description="Pro residues" evidence="1">
    <location>
        <begin position="194"/>
        <end position="209"/>
    </location>
</feature>
<proteinExistence type="predicted"/>
<keyword evidence="2" id="KW-0472">Membrane</keyword>
<feature type="region of interest" description="Disordered" evidence="1">
    <location>
        <begin position="169"/>
        <end position="214"/>
    </location>
</feature>
<dbReference type="EMBL" id="BAAANY010000008">
    <property type="protein sequence ID" value="GAA1670499.1"/>
    <property type="molecule type" value="Genomic_DNA"/>
</dbReference>
<protein>
    <recommendedName>
        <fullName evidence="5">Serine/threonine protein kinase</fullName>
    </recommendedName>
</protein>
<keyword evidence="4" id="KW-1185">Reference proteome</keyword>
<reference evidence="3 4" key="1">
    <citation type="journal article" date="2019" name="Int. J. Syst. Evol. Microbiol.">
        <title>The Global Catalogue of Microorganisms (GCM) 10K type strain sequencing project: providing services to taxonomists for standard genome sequencing and annotation.</title>
        <authorList>
            <consortium name="The Broad Institute Genomics Platform"/>
            <consortium name="The Broad Institute Genome Sequencing Center for Infectious Disease"/>
            <person name="Wu L."/>
            <person name="Ma J."/>
        </authorList>
    </citation>
    <scope>NUCLEOTIDE SEQUENCE [LARGE SCALE GENOMIC DNA]</scope>
    <source>
        <strain evidence="3 4">JCM 14718</strain>
    </source>
</reference>
<keyword evidence="2" id="KW-1133">Transmembrane helix</keyword>
<gene>
    <name evidence="3" type="ORF">GCM10009765_19930</name>
</gene>
<evidence type="ECO:0000313" key="3">
    <source>
        <dbReference type="EMBL" id="GAA1670499.1"/>
    </source>
</evidence>
<name>A0ABN2GFU0_9ACTN</name>
<evidence type="ECO:0000256" key="2">
    <source>
        <dbReference type="SAM" id="Phobius"/>
    </source>
</evidence>
<evidence type="ECO:0000256" key="1">
    <source>
        <dbReference type="SAM" id="MobiDB-lite"/>
    </source>
</evidence>
<dbReference type="Proteomes" id="UP001500618">
    <property type="component" value="Unassembled WGS sequence"/>
</dbReference>
<feature type="transmembrane region" description="Helical" evidence="2">
    <location>
        <begin position="141"/>
        <end position="163"/>
    </location>
</feature>
<comment type="caution">
    <text evidence="3">The sequence shown here is derived from an EMBL/GenBank/DDBJ whole genome shotgun (WGS) entry which is preliminary data.</text>
</comment>